<keyword evidence="2" id="KW-1185">Reference proteome</keyword>
<dbReference type="Proteomes" id="UP000189701">
    <property type="component" value="Unplaced"/>
</dbReference>
<sequence length="143" mass="16785">MEAIHLVRKLMKQYRKRKQDLHMMFIDLEKAYDKIQMEDLWKCLEAKGVSVAYITAIKDMYDEAKTHVRTVGGDSEYFPVMMGLHQGSSFSPFLFALVMHISTRHIQREVPWCMLFADDIVRNDETQGKVNAKLDVWRQTPES</sequence>
<dbReference type="eggNOG" id="KOG1075">
    <property type="taxonomic scope" value="Eukaryota"/>
</dbReference>
<dbReference type="PROSITE" id="PS50878">
    <property type="entry name" value="RT_POL"/>
    <property type="match status" value="1"/>
</dbReference>
<dbReference type="InterPro" id="IPR000477">
    <property type="entry name" value="RT_dom"/>
</dbReference>
<dbReference type="SUPFAM" id="SSF56672">
    <property type="entry name" value="DNA/RNA polymerases"/>
    <property type="match status" value="1"/>
</dbReference>
<dbReference type="AlphaFoldDB" id="A0A1U7WR42"/>
<proteinExistence type="predicted"/>
<gene>
    <name evidence="3" type="primary">LOC104228920</name>
</gene>
<accession>A0A1U7WR42</accession>
<dbReference type="PANTHER" id="PTHR19446">
    <property type="entry name" value="REVERSE TRANSCRIPTASES"/>
    <property type="match status" value="1"/>
</dbReference>
<evidence type="ECO:0000313" key="3">
    <source>
        <dbReference type="RefSeq" id="XP_009779776.1"/>
    </source>
</evidence>
<name>A0A1U7WR42_NICSY</name>
<evidence type="ECO:0000313" key="2">
    <source>
        <dbReference type="Proteomes" id="UP000189701"/>
    </source>
</evidence>
<reference evidence="3" key="2">
    <citation type="submission" date="2025-08" db="UniProtKB">
        <authorList>
            <consortium name="RefSeq"/>
        </authorList>
    </citation>
    <scope>IDENTIFICATION</scope>
    <source>
        <tissue evidence="3">Leaf</tissue>
    </source>
</reference>
<reference evidence="2" key="1">
    <citation type="journal article" date="2013" name="Genome Biol.">
        <title>Reference genomes and transcriptomes of Nicotiana sylvestris and Nicotiana tomentosiformis.</title>
        <authorList>
            <person name="Sierro N."/>
            <person name="Battey J.N."/>
            <person name="Ouadi S."/>
            <person name="Bovet L."/>
            <person name="Goepfert S."/>
            <person name="Bakaher N."/>
            <person name="Peitsch M.C."/>
            <person name="Ivanov N.V."/>
        </authorList>
    </citation>
    <scope>NUCLEOTIDE SEQUENCE [LARGE SCALE GENOMIC DNA]</scope>
</reference>
<feature type="domain" description="Reverse transcriptase" evidence="1">
    <location>
        <begin position="1"/>
        <end position="143"/>
    </location>
</feature>
<dbReference type="InterPro" id="IPR043502">
    <property type="entry name" value="DNA/RNA_pol_sf"/>
</dbReference>
<dbReference type="Pfam" id="PF00078">
    <property type="entry name" value="RVT_1"/>
    <property type="match status" value="1"/>
</dbReference>
<protein>
    <submittedName>
        <fullName evidence="3">Uncharacterized protein LOC104228920</fullName>
    </submittedName>
</protein>
<dbReference type="RefSeq" id="XP_009779776.1">
    <property type="nucleotide sequence ID" value="XM_009781474.1"/>
</dbReference>
<organism evidence="2 3">
    <name type="scientific">Nicotiana sylvestris</name>
    <name type="common">Wood tobacco</name>
    <name type="synonym">South American tobacco</name>
    <dbReference type="NCBI Taxonomy" id="4096"/>
    <lineage>
        <taxon>Eukaryota</taxon>
        <taxon>Viridiplantae</taxon>
        <taxon>Streptophyta</taxon>
        <taxon>Embryophyta</taxon>
        <taxon>Tracheophyta</taxon>
        <taxon>Spermatophyta</taxon>
        <taxon>Magnoliopsida</taxon>
        <taxon>eudicotyledons</taxon>
        <taxon>Gunneridae</taxon>
        <taxon>Pentapetalae</taxon>
        <taxon>asterids</taxon>
        <taxon>lamiids</taxon>
        <taxon>Solanales</taxon>
        <taxon>Solanaceae</taxon>
        <taxon>Nicotianoideae</taxon>
        <taxon>Nicotianeae</taxon>
        <taxon>Nicotiana</taxon>
    </lineage>
</organism>
<evidence type="ECO:0000259" key="1">
    <source>
        <dbReference type="PROSITE" id="PS50878"/>
    </source>
</evidence>